<dbReference type="EMBL" id="NAJQ01000737">
    <property type="protein sequence ID" value="TKA65420.1"/>
    <property type="molecule type" value="Genomic_DNA"/>
</dbReference>
<dbReference type="AlphaFoldDB" id="A0A4U0WPW5"/>
<dbReference type="GO" id="GO:0016042">
    <property type="term" value="P:lipid catabolic process"/>
    <property type="evidence" value="ECO:0007669"/>
    <property type="project" value="UniProtKB-UniRule"/>
</dbReference>
<keyword evidence="4" id="KW-1185">Reference proteome</keyword>
<dbReference type="Proteomes" id="UP000309340">
    <property type="component" value="Unassembled WGS sequence"/>
</dbReference>
<evidence type="ECO:0000256" key="1">
    <source>
        <dbReference type="ARBA" id="ARBA00022801"/>
    </source>
</evidence>
<accession>A0A4U0WPW5</accession>
<comment type="similarity">
    <text evidence="2">Belongs to the AB hydrolase superfamily. Lipase family.</text>
</comment>
<dbReference type="InterPro" id="IPR029058">
    <property type="entry name" value="AB_hydrolase_fold"/>
</dbReference>
<feature type="chain" id="PRO_5021061090" evidence="2">
    <location>
        <begin position="19"/>
        <end position="414"/>
    </location>
</feature>
<name>A0A4U0WPW5_9PEZI</name>
<sequence>MLVRFAALLATLATPALFAPIASSPLPPSQDPWYTTPSGFEAASPGAVLRLRSAPGNITAIFNASSAAYNLLYRTMDSKYEPSWAVTTLLVPKHTNGSALLSYQIPYNSVDIDAVPSYALYDPAFSGTPPIYTDIQTALSLGWYVNIPDFETHTASFGVGVTEGHATLDSVRAVLDTGFDLAANARYALWGYSGGSIASEWAAELQAQYAPELSFAGAAIGGTVPNTSTILTQAAGQWWAGLFPEGLLGLTAEYPAARAYLLSQLKTTGPFNRTGFLVAENVGVEEAFAVYANQPVFEYFVNGYESLLDPVLQDILDNNGYMGYHGIPQMPLYVYKAAQDEIAPIEGVDELVSKYCSVGVNIVYERNTIGGHLAEEINGDARALRFLQAVLGGVYNHTGCTVRNVAVNITDSPM</sequence>
<evidence type="ECO:0000256" key="2">
    <source>
        <dbReference type="PIRNR" id="PIRNR029171"/>
    </source>
</evidence>
<dbReference type="PANTHER" id="PTHR34853">
    <property type="match status" value="1"/>
</dbReference>
<organism evidence="3 4">
    <name type="scientific">Friedmanniomyces simplex</name>
    <dbReference type="NCBI Taxonomy" id="329884"/>
    <lineage>
        <taxon>Eukaryota</taxon>
        <taxon>Fungi</taxon>
        <taxon>Dikarya</taxon>
        <taxon>Ascomycota</taxon>
        <taxon>Pezizomycotina</taxon>
        <taxon>Dothideomycetes</taxon>
        <taxon>Dothideomycetidae</taxon>
        <taxon>Mycosphaerellales</taxon>
        <taxon>Teratosphaeriaceae</taxon>
        <taxon>Friedmanniomyces</taxon>
    </lineage>
</organism>
<dbReference type="PIRSF" id="PIRSF029171">
    <property type="entry name" value="Esterase_LipA"/>
    <property type="match status" value="1"/>
</dbReference>
<dbReference type="Pfam" id="PF03583">
    <property type="entry name" value="LIP"/>
    <property type="match status" value="1"/>
</dbReference>
<feature type="signal peptide" evidence="2">
    <location>
        <begin position="1"/>
        <end position="18"/>
    </location>
</feature>
<dbReference type="InterPro" id="IPR005152">
    <property type="entry name" value="Lipase_secreted"/>
</dbReference>
<gene>
    <name evidence="3" type="ORF">B0A55_09753</name>
</gene>
<dbReference type="OrthoDB" id="2373480at2759"/>
<keyword evidence="1" id="KW-0378">Hydrolase</keyword>
<dbReference type="GO" id="GO:0004806">
    <property type="term" value="F:triacylglycerol lipase activity"/>
    <property type="evidence" value="ECO:0007669"/>
    <property type="project" value="UniProtKB-UniRule"/>
</dbReference>
<evidence type="ECO:0000313" key="3">
    <source>
        <dbReference type="EMBL" id="TKA65420.1"/>
    </source>
</evidence>
<evidence type="ECO:0000313" key="4">
    <source>
        <dbReference type="Proteomes" id="UP000309340"/>
    </source>
</evidence>
<comment type="caution">
    <text evidence="3">The sequence shown here is derived from an EMBL/GenBank/DDBJ whole genome shotgun (WGS) entry which is preliminary data.</text>
</comment>
<dbReference type="Gene3D" id="1.10.260.130">
    <property type="match status" value="1"/>
</dbReference>
<dbReference type="PANTHER" id="PTHR34853:SF5">
    <property type="entry name" value="LIP-DOMAIN-CONTAINING PROTEIN-RELATED"/>
    <property type="match status" value="1"/>
</dbReference>
<reference evidence="3 4" key="1">
    <citation type="submission" date="2017-03" db="EMBL/GenBank/DDBJ databases">
        <title>Genomes of endolithic fungi from Antarctica.</title>
        <authorList>
            <person name="Coleine C."/>
            <person name="Masonjones S."/>
            <person name="Stajich J.E."/>
        </authorList>
    </citation>
    <scope>NUCLEOTIDE SEQUENCE [LARGE SCALE GENOMIC DNA]</scope>
    <source>
        <strain evidence="3 4">CCFEE 5184</strain>
    </source>
</reference>
<dbReference type="Gene3D" id="3.40.50.1820">
    <property type="entry name" value="alpha/beta hydrolase"/>
    <property type="match status" value="1"/>
</dbReference>
<protein>
    <submittedName>
        <fullName evidence="3">Uncharacterized protein</fullName>
    </submittedName>
</protein>
<proteinExistence type="inferred from homology"/>
<dbReference type="SUPFAM" id="SSF53474">
    <property type="entry name" value="alpha/beta-Hydrolases"/>
    <property type="match status" value="1"/>
</dbReference>
<keyword evidence="2" id="KW-0732">Signal</keyword>